<evidence type="ECO:0000256" key="1">
    <source>
        <dbReference type="SAM" id="MobiDB-lite"/>
    </source>
</evidence>
<protein>
    <submittedName>
        <fullName evidence="2">ATP-dependent RNA helicase DRS1</fullName>
    </submittedName>
</protein>
<feature type="compositionally biased region" description="Acidic residues" evidence="1">
    <location>
        <begin position="50"/>
        <end position="64"/>
    </location>
</feature>
<feature type="compositionally biased region" description="Polar residues" evidence="1">
    <location>
        <begin position="79"/>
        <end position="89"/>
    </location>
</feature>
<proteinExistence type="predicted"/>
<feature type="region of interest" description="Disordered" evidence="1">
    <location>
        <begin position="44"/>
        <end position="89"/>
    </location>
</feature>
<sequence length="89" mass="9260">MVTQREKEQEHQTLSKRPGLSTAFDPCCVSQPCSAQAAVGASHLSPFMSEEGESGAEVPEEEEGQTGQDSVALPGPAHSSVSTVSSLTD</sequence>
<dbReference type="EMBL" id="JASDAP010000008">
    <property type="protein sequence ID" value="KAK1898028.1"/>
    <property type="molecule type" value="Genomic_DNA"/>
</dbReference>
<gene>
    <name evidence="2" type="ORF">KUDE01_017556</name>
</gene>
<dbReference type="Proteomes" id="UP001228049">
    <property type="component" value="Unassembled WGS sequence"/>
</dbReference>
<accession>A0AAD9CBU7</accession>
<keyword evidence="3" id="KW-1185">Reference proteome</keyword>
<evidence type="ECO:0000313" key="3">
    <source>
        <dbReference type="Proteomes" id="UP001228049"/>
    </source>
</evidence>
<organism evidence="2 3">
    <name type="scientific">Dissostichus eleginoides</name>
    <name type="common">Patagonian toothfish</name>
    <name type="synonym">Dissostichus amissus</name>
    <dbReference type="NCBI Taxonomy" id="100907"/>
    <lineage>
        <taxon>Eukaryota</taxon>
        <taxon>Metazoa</taxon>
        <taxon>Chordata</taxon>
        <taxon>Craniata</taxon>
        <taxon>Vertebrata</taxon>
        <taxon>Euteleostomi</taxon>
        <taxon>Actinopterygii</taxon>
        <taxon>Neopterygii</taxon>
        <taxon>Teleostei</taxon>
        <taxon>Neoteleostei</taxon>
        <taxon>Acanthomorphata</taxon>
        <taxon>Eupercaria</taxon>
        <taxon>Perciformes</taxon>
        <taxon>Notothenioidei</taxon>
        <taxon>Nototheniidae</taxon>
        <taxon>Dissostichus</taxon>
    </lineage>
</organism>
<dbReference type="AlphaFoldDB" id="A0AAD9CBU7"/>
<keyword evidence="2" id="KW-0347">Helicase</keyword>
<feature type="region of interest" description="Disordered" evidence="1">
    <location>
        <begin position="1"/>
        <end position="22"/>
    </location>
</feature>
<name>A0AAD9CBU7_DISEL</name>
<comment type="caution">
    <text evidence="2">The sequence shown here is derived from an EMBL/GenBank/DDBJ whole genome shotgun (WGS) entry which is preliminary data.</text>
</comment>
<evidence type="ECO:0000313" key="2">
    <source>
        <dbReference type="EMBL" id="KAK1898028.1"/>
    </source>
</evidence>
<reference evidence="2" key="1">
    <citation type="submission" date="2023-04" db="EMBL/GenBank/DDBJ databases">
        <title>Chromosome-level genome of Chaenocephalus aceratus.</title>
        <authorList>
            <person name="Park H."/>
        </authorList>
    </citation>
    <scope>NUCLEOTIDE SEQUENCE</scope>
    <source>
        <strain evidence="2">DE</strain>
        <tissue evidence="2">Muscle</tissue>
    </source>
</reference>
<feature type="compositionally biased region" description="Basic and acidic residues" evidence="1">
    <location>
        <begin position="1"/>
        <end position="13"/>
    </location>
</feature>
<keyword evidence="2" id="KW-0378">Hydrolase</keyword>
<keyword evidence="2" id="KW-0067">ATP-binding</keyword>
<dbReference type="GO" id="GO:0004386">
    <property type="term" value="F:helicase activity"/>
    <property type="evidence" value="ECO:0007669"/>
    <property type="project" value="UniProtKB-KW"/>
</dbReference>
<keyword evidence="2" id="KW-0547">Nucleotide-binding</keyword>